<accession>A0A078LWF3</accession>
<dbReference type="eggNOG" id="ENOG5033DQK">
    <property type="taxonomic scope" value="Bacteria"/>
</dbReference>
<dbReference type="AlphaFoldDB" id="A0A078LWF3"/>
<dbReference type="Proteomes" id="UP000053902">
    <property type="component" value="Unassembled WGS sequence"/>
</dbReference>
<name>A0A078LWF3_9PSED</name>
<dbReference type="STRING" id="1499686.BN1079_02920"/>
<reference evidence="1 2" key="1">
    <citation type="submission" date="2014-07" db="EMBL/GenBank/DDBJ databases">
        <authorList>
            <person name="Urmite Genomes Urmite Genomes"/>
        </authorList>
    </citation>
    <scope>NUCLEOTIDE SEQUENCE [LARGE SCALE GENOMIC DNA]</scope>
    <source>
        <strain evidence="1 2">20_BN</strain>
    </source>
</reference>
<dbReference type="OrthoDB" id="5195057at2"/>
<gene>
    <name evidence="1" type="ORF">BN1079_02920</name>
</gene>
<proteinExistence type="predicted"/>
<dbReference type="EMBL" id="CCSF01000001">
    <property type="protein sequence ID" value="CDZ95585.1"/>
    <property type="molecule type" value="Genomic_DNA"/>
</dbReference>
<dbReference type="HOGENOM" id="CLU_138425_0_0_6"/>
<organism evidence="1 2">
    <name type="scientific">Pseudomonas saudiphocaensis</name>
    <dbReference type="NCBI Taxonomy" id="1499686"/>
    <lineage>
        <taxon>Bacteria</taxon>
        <taxon>Pseudomonadati</taxon>
        <taxon>Pseudomonadota</taxon>
        <taxon>Gammaproteobacteria</taxon>
        <taxon>Pseudomonadales</taxon>
        <taxon>Pseudomonadaceae</taxon>
        <taxon>Pseudomonas</taxon>
    </lineage>
</organism>
<protein>
    <submittedName>
        <fullName evidence="1">Uncharacterized protein</fullName>
    </submittedName>
</protein>
<evidence type="ECO:0000313" key="2">
    <source>
        <dbReference type="Proteomes" id="UP000053902"/>
    </source>
</evidence>
<evidence type="ECO:0000313" key="1">
    <source>
        <dbReference type="EMBL" id="CDZ95585.1"/>
    </source>
</evidence>
<sequence length="159" mass="17905">MDILDTIPNRVVFRQTGTPVEPELRPLWRISLIALVLLKLSSGNKAGVKKIQVLSSLVSSHEKRKNYFSEIQDLFSAVNVRFDPLVDRAINIGLGEGIFELEPSKSIKLSTRGLTFAKSIDADEEVFAEEKEFMQNFSKSFFTDTIIDKLISGDLREQA</sequence>
<dbReference type="RefSeq" id="WP_037025574.1">
    <property type="nucleotide sequence ID" value="NZ_CCSF01000001.1"/>
</dbReference>
<keyword evidence="2" id="KW-1185">Reference proteome</keyword>